<dbReference type="RefSeq" id="WP_184544555.1">
    <property type="nucleotide sequence ID" value="NZ_JACHMP010000001.1"/>
</dbReference>
<dbReference type="EMBL" id="JACHMP010000001">
    <property type="protein sequence ID" value="MBB5822266.1"/>
    <property type="molecule type" value="Genomic_DNA"/>
</dbReference>
<sequence>MKARRLVATALMAGGILAGTMAAPATAATATHAQLSDGWQFVGHYNYYGDCVNTAIRAIKNGANIEFKCTPVNPGYDLYYRY</sequence>
<dbReference type="AlphaFoldDB" id="A0A7W9MJ47"/>
<keyword evidence="3" id="KW-1185">Reference proteome</keyword>
<evidence type="ECO:0000256" key="1">
    <source>
        <dbReference type="SAM" id="SignalP"/>
    </source>
</evidence>
<protein>
    <recommendedName>
        <fullName evidence="4">Secreted protein</fullName>
    </recommendedName>
</protein>
<reference evidence="2 3" key="1">
    <citation type="submission" date="2020-08" db="EMBL/GenBank/DDBJ databases">
        <title>Sequencing the genomes of 1000 actinobacteria strains.</title>
        <authorList>
            <person name="Klenk H.-P."/>
        </authorList>
    </citation>
    <scope>NUCLEOTIDE SEQUENCE [LARGE SCALE GENOMIC DNA]</scope>
    <source>
        <strain evidence="2 3">DSM 46887</strain>
    </source>
</reference>
<proteinExistence type="predicted"/>
<dbReference type="Proteomes" id="UP000540685">
    <property type="component" value="Unassembled WGS sequence"/>
</dbReference>
<feature type="chain" id="PRO_5031295916" description="Secreted protein" evidence="1">
    <location>
        <begin position="28"/>
        <end position="82"/>
    </location>
</feature>
<organism evidence="2 3">
    <name type="scientific">Streptosporangium becharense</name>
    <dbReference type="NCBI Taxonomy" id="1816182"/>
    <lineage>
        <taxon>Bacteria</taxon>
        <taxon>Bacillati</taxon>
        <taxon>Actinomycetota</taxon>
        <taxon>Actinomycetes</taxon>
        <taxon>Streptosporangiales</taxon>
        <taxon>Streptosporangiaceae</taxon>
        <taxon>Streptosporangium</taxon>
    </lineage>
</organism>
<accession>A0A7W9MJ47</accession>
<evidence type="ECO:0000313" key="2">
    <source>
        <dbReference type="EMBL" id="MBB5822266.1"/>
    </source>
</evidence>
<gene>
    <name evidence="2" type="ORF">F4562_005328</name>
</gene>
<name>A0A7W9MJ47_9ACTN</name>
<evidence type="ECO:0000313" key="3">
    <source>
        <dbReference type="Proteomes" id="UP000540685"/>
    </source>
</evidence>
<feature type="signal peptide" evidence="1">
    <location>
        <begin position="1"/>
        <end position="27"/>
    </location>
</feature>
<evidence type="ECO:0008006" key="4">
    <source>
        <dbReference type="Google" id="ProtNLM"/>
    </source>
</evidence>
<keyword evidence="1" id="KW-0732">Signal</keyword>
<comment type="caution">
    <text evidence="2">The sequence shown here is derived from an EMBL/GenBank/DDBJ whole genome shotgun (WGS) entry which is preliminary data.</text>
</comment>